<dbReference type="SUPFAM" id="SSF46689">
    <property type="entry name" value="Homeodomain-like"/>
    <property type="match status" value="1"/>
</dbReference>
<evidence type="ECO:0000256" key="3">
    <source>
        <dbReference type="ARBA" id="ARBA00023163"/>
    </source>
</evidence>
<dbReference type="RefSeq" id="WP_379517837.1">
    <property type="nucleotide sequence ID" value="NZ_JBHSPA010000036.1"/>
</dbReference>
<dbReference type="InterPro" id="IPR001647">
    <property type="entry name" value="HTH_TetR"/>
</dbReference>
<feature type="DNA-binding region" description="H-T-H motif" evidence="4">
    <location>
        <begin position="35"/>
        <end position="54"/>
    </location>
</feature>
<comment type="caution">
    <text evidence="7">The sequence shown here is derived from an EMBL/GenBank/DDBJ whole genome shotgun (WGS) entry which is preliminary data.</text>
</comment>
<dbReference type="Proteomes" id="UP001596058">
    <property type="component" value="Unassembled WGS sequence"/>
</dbReference>
<evidence type="ECO:0000256" key="2">
    <source>
        <dbReference type="ARBA" id="ARBA00023125"/>
    </source>
</evidence>
<dbReference type="InterPro" id="IPR036271">
    <property type="entry name" value="Tet_transcr_reg_TetR-rel_C_sf"/>
</dbReference>
<accession>A0ABW1CVK1</accession>
<dbReference type="PROSITE" id="PS50977">
    <property type="entry name" value="HTH_TETR_2"/>
    <property type="match status" value="1"/>
</dbReference>
<dbReference type="InterPro" id="IPR050109">
    <property type="entry name" value="HTH-type_TetR-like_transc_reg"/>
</dbReference>
<dbReference type="EMBL" id="JBHSPA010000036">
    <property type="protein sequence ID" value="MFC5828333.1"/>
    <property type="molecule type" value="Genomic_DNA"/>
</dbReference>
<dbReference type="Gene3D" id="1.10.357.10">
    <property type="entry name" value="Tetracycline Repressor, domain 2"/>
    <property type="match status" value="1"/>
</dbReference>
<name>A0ABW1CVK1_9ACTN</name>
<keyword evidence="8" id="KW-1185">Reference proteome</keyword>
<dbReference type="PANTHER" id="PTHR30055:SF234">
    <property type="entry name" value="HTH-TYPE TRANSCRIPTIONAL REGULATOR BETI"/>
    <property type="match status" value="1"/>
</dbReference>
<evidence type="ECO:0000313" key="7">
    <source>
        <dbReference type="EMBL" id="MFC5828333.1"/>
    </source>
</evidence>
<keyword evidence="3" id="KW-0804">Transcription</keyword>
<gene>
    <name evidence="7" type="ORF">ACFPZ3_31070</name>
</gene>
<evidence type="ECO:0000256" key="5">
    <source>
        <dbReference type="SAM" id="MobiDB-lite"/>
    </source>
</evidence>
<protein>
    <submittedName>
        <fullName evidence="7">TetR/AcrR family transcriptional regulator</fullName>
    </submittedName>
</protein>
<feature type="region of interest" description="Disordered" evidence="5">
    <location>
        <begin position="184"/>
        <end position="215"/>
    </location>
</feature>
<dbReference type="PANTHER" id="PTHR30055">
    <property type="entry name" value="HTH-TYPE TRANSCRIPTIONAL REGULATOR RUTR"/>
    <property type="match status" value="1"/>
</dbReference>
<evidence type="ECO:0000259" key="6">
    <source>
        <dbReference type="PROSITE" id="PS50977"/>
    </source>
</evidence>
<dbReference type="SUPFAM" id="SSF48498">
    <property type="entry name" value="Tetracyclin repressor-like, C-terminal domain"/>
    <property type="match status" value="1"/>
</dbReference>
<feature type="domain" description="HTH tetR-type" evidence="6">
    <location>
        <begin position="13"/>
        <end position="72"/>
    </location>
</feature>
<reference evidence="8" key="1">
    <citation type="journal article" date="2019" name="Int. J. Syst. Evol. Microbiol.">
        <title>The Global Catalogue of Microorganisms (GCM) 10K type strain sequencing project: providing services to taxonomists for standard genome sequencing and annotation.</title>
        <authorList>
            <consortium name="The Broad Institute Genomics Platform"/>
            <consortium name="The Broad Institute Genome Sequencing Center for Infectious Disease"/>
            <person name="Wu L."/>
            <person name="Ma J."/>
        </authorList>
    </citation>
    <scope>NUCLEOTIDE SEQUENCE [LARGE SCALE GENOMIC DNA]</scope>
    <source>
        <strain evidence="8">CCUG 53903</strain>
    </source>
</reference>
<keyword evidence="1" id="KW-0805">Transcription regulation</keyword>
<evidence type="ECO:0000256" key="4">
    <source>
        <dbReference type="PROSITE-ProRule" id="PRU00335"/>
    </source>
</evidence>
<evidence type="ECO:0000313" key="8">
    <source>
        <dbReference type="Proteomes" id="UP001596058"/>
    </source>
</evidence>
<sequence length="215" mass="23192">MQADDRPLRADARRNRERILDVARQAFAAEGLSVPLDEIARRAHVGPGTLHRHFPTKESLFEAVVHERLRLLVERARAAHDAPDAAEALFTVIDHVVTDAEAKTELIDALVGAGIEVQTTVSATAAELRHEMARLLARAQEDGTVRRDVGIAELMALLGGILLALRRRADQSVDSRRALAILRDGLRLTPPPDTSQGPGRGPDTSQGPGGGPDTI</sequence>
<dbReference type="Pfam" id="PF00440">
    <property type="entry name" value="TetR_N"/>
    <property type="match status" value="1"/>
</dbReference>
<evidence type="ECO:0000256" key="1">
    <source>
        <dbReference type="ARBA" id="ARBA00023015"/>
    </source>
</evidence>
<dbReference type="PRINTS" id="PR00455">
    <property type="entry name" value="HTHTETR"/>
</dbReference>
<keyword evidence="2 4" id="KW-0238">DNA-binding</keyword>
<organism evidence="7 8">
    <name type="scientific">Nonomuraea insulae</name>
    <dbReference type="NCBI Taxonomy" id="1616787"/>
    <lineage>
        <taxon>Bacteria</taxon>
        <taxon>Bacillati</taxon>
        <taxon>Actinomycetota</taxon>
        <taxon>Actinomycetes</taxon>
        <taxon>Streptosporangiales</taxon>
        <taxon>Streptosporangiaceae</taxon>
        <taxon>Nonomuraea</taxon>
    </lineage>
</organism>
<dbReference type="Pfam" id="PF21597">
    <property type="entry name" value="TetR_C_43"/>
    <property type="match status" value="1"/>
</dbReference>
<dbReference type="InterPro" id="IPR049445">
    <property type="entry name" value="TetR_SbtR-like_C"/>
</dbReference>
<proteinExistence type="predicted"/>
<dbReference type="InterPro" id="IPR009057">
    <property type="entry name" value="Homeodomain-like_sf"/>
</dbReference>